<dbReference type="Proteomes" id="UP000574528">
    <property type="component" value="Unassembled WGS sequence"/>
</dbReference>
<feature type="non-terminal residue" evidence="5">
    <location>
        <position position="1"/>
    </location>
</feature>
<dbReference type="InterPro" id="IPR036896">
    <property type="entry name" value="Avidin-like_sf"/>
</dbReference>
<dbReference type="GO" id="GO:0005576">
    <property type="term" value="C:extracellular region"/>
    <property type="evidence" value="ECO:0007669"/>
    <property type="project" value="UniProtKB-SubCell"/>
</dbReference>
<dbReference type="PANTHER" id="PTHR34399:SF3">
    <property type="entry name" value="AVID PROTEIN-RELATED"/>
    <property type="match status" value="1"/>
</dbReference>
<dbReference type="EMBL" id="VWZI01026481">
    <property type="protein sequence ID" value="NXG54033.1"/>
    <property type="molecule type" value="Genomic_DNA"/>
</dbReference>
<dbReference type="InterPro" id="IPR051764">
    <property type="entry name" value="Avidin/Streptavidin-rel"/>
</dbReference>
<dbReference type="InterPro" id="IPR005468">
    <property type="entry name" value="Avidin/str"/>
</dbReference>
<protein>
    <submittedName>
        <fullName evidence="5">AVID protein</fullName>
    </submittedName>
</protein>
<evidence type="ECO:0000313" key="6">
    <source>
        <dbReference type="Proteomes" id="UP000574528"/>
    </source>
</evidence>
<evidence type="ECO:0000256" key="3">
    <source>
        <dbReference type="ARBA" id="ARBA00022729"/>
    </source>
</evidence>
<dbReference type="PANTHER" id="PTHR34399">
    <property type="entry name" value="AVIDIN-RELATED"/>
    <property type="match status" value="1"/>
</dbReference>
<evidence type="ECO:0000256" key="1">
    <source>
        <dbReference type="ARBA" id="ARBA00004613"/>
    </source>
</evidence>
<keyword evidence="2" id="KW-0964">Secreted</keyword>
<reference evidence="5 6" key="1">
    <citation type="submission" date="2019-09" db="EMBL/GenBank/DDBJ databases">
        <title>Bird 10,000 Genomes (B10K) Project - Family phase.</title>
        <authorList>
            <person name="Zhang G."/>
        </authorList>
    </citation>
    <scope>NUCLEOTIDE SEQUENCE [LARGE SCALE GENOMIC DNA]</scope>
    <source>
        <strain evidence="5">B10K-DU-001-24</strain>
        <tissue evidence="5">Muscle</tissue>
    </source>
</reference>
<organism evidence="5 6">
    <name type="scientific">Psilopogon haemacephalus</name>
    <name type="common">coppersmith barbet</name>
    <dbReference type="NCBI Taxonomy" id="2585815"/>
    <lineage>
        <taxon>Eukaryota</taxon>
        <taxon>Metazoa</taxon>
        <taxon>Chordata</taxon>
        <taxon>Craniata</taxon>
        <taxon>Vertebrata</taxon>
        <taxon>Euteleostomi</taxon>
        <taxon>Archelosauria</taxon>
        <taxon>Archosauria</taxon>
        <taxon>Dinosauria</taxon>
        <taxon>Saurischia</taxon>
        <taxon>Theropoda</taxon>
        <taxon>Coelurosauria</taxon>
        <taxon>Aves</taxon>
        <taxon>Neognathae</taxon>
        <taxon>Neoaves</taxon>
        <taxon>Telluraves</taxon>
        <taxon>Coraciimorphae</taxon>
        <taxon>Piciformes</taxon>
        <taxon>Megalaimidae</taxon>
        <taxon>Psilopogon</taxon>
    </lineage>
</organism>
<keyword evidence="3" id="KW-0732">Signal</keyword>
<keyword evidence="6" id="KW-1185">Reference proteome</keyword>
<dbReference type="PROSITE" id="PS51326">
    <property type="entry name" value="AVIDIN_2"/>
    <property type="match status" value="1"/>
</dbReference>
<comment type="caution">
    <text evidence="5">The sequence shown here is derived from an EMBL/GenBank/DDBJ whole genome shotgun (WGS) entry which is preliminary data.</text>
</comment>
<accession>A0A7K9CMZ3</accession>
<proteinExistence type="predicted"/>
<evidence type="ECO:0000313" key="5">
    <source>
        <dbReference type="EMBL" id="NXG54033.1"/>
    </source>
</evidence>
<dbReference type="Gene3D" id="2.40.128.30">
    <property type="entry name" value="Avidin-like"/>
    <property type="match status" value="1"/>
</dbReference>
<dbReference type="OrthoDB" id="9423317at2759"/>
<sequence>CGTNTESLPLQCVLTGEWINDLGSNMTIGAVNEDGSFNGTYNTSVSDTSTKIQPSPLQGYQ</sequence>
<comment type="subcellular location">
    <subcellularLocation>
        <location evidence="1">Secreted</location>
    </subcellularLocation>
</comment>
<dbReference type="Pfam" id="PF01382">
    <property type="entry name" value="Avidin"/>
    <property type="match status" value="1"/>
</dbReference>
<gene>
    <name evidence="5" type="primary">Avd_1</name>
    <name evidence="5" type="ORF">PSIHAE_R14915</name>
</gene>
<evidence type="ECO:0000256" key="2">
    <source>
        <dbReference type="ARBA" id="ARBA00022525"/>
    </source>
</evidence>
<evidence type="ECO:0000256" key="4">
    <source>
        <dbReference type="SAM" id="MobiDB-lite"/>
    </source>
</evidence>
<dbReference type="AlphaFoldDB" id="A0A7K9CMZ3"/>
<dbReference type="SUPFAM" id="SSF50876">
    <property type="entry name" value="Avidin/streptavidin"/>
    <property type="match status" value="1"/>
</dbReference>
<dbReference type="GO" id="GO:0009374">
    <property type="term" value="F:biotin binding"/>
    <property type="evidence" value="ECO:0007669"/>
    <property type="project" value="InterPro"/>
</dbReference>
<name>A0A7K9CMZ3_9PICI</name>
<feature type="non-terminal residue" evidence="5">
    <location>
        <position position="61"/>
    </location>
</feature>
<feature type="region of interest" description="Disordered" evidence="4">
    <location>
        <begin position="41"/>
        <end position="61"/>
    </location>
</feature>